<comment type="caution">
    <text evidence="1">The sequence shown here is derived from an EMBL/GenBank/DDBJ whole genome shotgun (WGS) entry which is preliminary data.</text>
</comment>
<protein>
    <submittedName>
        <fullName evidence="1">Uncharacterized protein</fullName>
    </submittedName>
</protein>
<dbReference type="EMBL" id="JAANQT010000571">
    <property type="protein sequence ID" value="KAG1309919.1"/>
    <property type="molecule type" value="Genomic_DNA"/>
</dbReference>
<gene>
    <name evidence="1" type="ORF">G6F64_004950</name>
</gene>
<sequence>MRSIQLSIHTSVMHDSFTQLATVALRAEQTLFTSSMKIMYNEQKWVEVKNVITALVCLFAQIRLRYQTEGLKALADTATSSRHILTFINIPADETNNLPIDDTTNNSPTDDTTNPLADDIIDDNDGFFSWCRWHLHC</sequence>
<dbReference type="OrthoDB" id="2259301at2759"/>
<dbReference type="Proteomes" id="UP000716291">
    <property type="component" value="Unassembled WGS sequence"/>
</dbReference>
<evidence type="ECO:0000313" key="1">
    <source>
        <dbReference type="EMBL" id="KAG1309919.1"/>
    </source>
</evidence>
<reference evidence="1" key="1">
    <citation type="journal article" date="2020" name="Microb. Genom.">
        <title>Genetic diversity of clinical and environmental Mucorales isolates obtained from an investigation of mucormycosis cases among solid organ transplant recipients.</title>
        <authorList>
            <person name="Nguyen M.H."/>
            <person name="Kaul D."/>
            <person name="Muto C."/>
            <person name="Cheng S.J."/>
            <person name="Richter R.A."/>
            <person name="Bruno V.M."/>
            <person name="Liu G."/>
            <person name="Beyhan S."/>
            <person name="Sundermann A.J."/>
            <person name="Mounaud S."/>
            <person name="Pasculle A.W."/>
            <person name="Nierman W.C."/>
            <person name="Driscoll E."/>
            <person name="Cumbie R."/>
            <person name="Clancy C.J."/>
            <person name="Dupont C.L."/>
        </authorList>
    </citation>
    <scope>NUCLEOTIDE SEQUENCE</scope>
    <source>
        <strain evidence="1">GL11</strain>
    </source>
</reference>
<organism evidence="1 2">
    <name type="scientific">Rhizopus oryzae</name>
    <name type="common">Mucormycosis agent</name>
    <name type="synonym">Rhizopus arrhizus var. delemar</name>
    <dbReference type="NCBI Taxonomy" id="64495"/>
    <lineage>
        <taxon>Eukaryota</taxon>
        <taxon>Fungi</taxon>
        <taxon>Fungi incertae sedis</taxon>
        <taxon>Mucoromycota</taxon>
        <taxon>Mucoromycotina</taxon>
        <taxon>Mucoromycetes</taxon>
        <taxon>Mucorales</taxon>
        <taxon>Mucorineae</taxon>
        <taxon>Rhizopodaceae</taxon>
        <taxon>Rhizopus</taxon>
    </lineage>
</organism>
<evidence type="ECO:0000313" key="2">
    <source>
        <dbReference type="Proteomes" id="UP000716291"/>
    </source>
</evidence>
<proteinExistence type="predicted"/>
<accession>A0A9P7BTQ9</accession>
<name>A0A9P7BTQ9_RHIOR</name>
<keyword evidence="2" id="KW-1185">Reference proteome</keyword>
<dbReference type="AlphaFoldDB" id="A0A9P7BTQ9"/>